<feature type="transmembrane region" description="Helical" evidence="1">
    <location>
        <begin position="45"/>
        <end position="65"/>
    </location>
</feature>
<keyword evidence="3" id="KW-1185">Reference proteome</keyword>
<dbReference type="AlphaFoldDB" id="A0A4U1IYI2"/>
<organism evidence="2 3">
    <name type="scientific">Polyangium fumosum</name>
    <dbReference type="NCBI Taxonomy" id="889272"/>
    <lineage>
        <taxon>Bacteria</taxon>
        <taxon>Pseudomonadati</taxon>
        <taxon>Myxococcota</taxon>
        <taxon>Polyangia</taxon>
        <taxon>Polyangiales</taxon>
        <taxon>Polyangiaceae</taxon>
        <taxon>Polyangium</taxon>
    </lineage>
</organism>
<feature type="transmembrane region" description="Helical" evidence="1">
    <location>
        <begin position="113"/>
        <end position="132"/>
    </location>
</feature>
<evidence type="ECO:0000256" key="1">
    <source>
        <dbReference type="SAM" id="Phobius"/>
    </source>
</evidence>
<accession>A0A4U1IYI2</accession>
<name>A0A4U1IYI2_9BACT</name>
<dbReference type="Proteomes" id="UP000309215">
    <property type="component" value="Unassembled WGS sequence"/>
</dbReference>
<protein>
    <submittedName>
        <fullName evidence="2">Uncharacterized protein</fullName>
    </submittedName>
</protein>
<gene>
    <name evidence="2" type="ORF">E8A74_36810</name>
</gene>
<reference evidence="2 3" key="1">
    <citation type="submission" date="2019-04" db="EMBL/GenBank/DDBJ databases">
        <authorList>
            <person name="Li Y."/>
            <person name="Wang J."/>
        </authorList>
    </citation>
    <scope>NUCLEOTIDE SEQUENCE [LARGE SCALE GENOMIC DNA]</scope>
    <source>
        <strain evidence="2 3">DSM 14668</strain>
    </source>
</reference>
<evidence type="ECO:0000313" key="3">
    <source>
        <dbReference type="Proteomes" id="UP000309215"/>
    </source>
</evidence>
<comment type="caution">
    <text evidence="2">The sequence shown here is derived from an EMBL/GenBank/DDBJ whole genome shotgun (WGS) entry which is preliminary data.</text>
</comment>
<feature type="transmembrane region" description="Helical" evidence="1">
    <location>
        <begin position="180"/>
        <end position="201"/>
    </location>
</feature>
<feature type="transmembrane region" description="Helical" evidence="1">
    <location>
        <begin position="86"/>
        <end position="107"/>
    </location>
</feature>
<sequence length="248" mass="28072">MWRLFASLVLALFVTFPLCFAAVGLAVEYAAGRLVVDDTALPTCIGLAVFIALSSFGALRLFQAWRRTRPQRSETTETRGFLERYALANPGLFESAFSFNGFGLRYLDPHHHGPGGVLMMTLWLTIAFLPVAPVRRERLRFLGPEKQRGLPFVLTWQTTPLQTVERLPVDRPRNRRVYGFYYGLFLPLLVAPPVIGFVTLVQRDFHVAAWQFFPAVALYFVWGIGLVVVERRVMGTPDARRPSRIDGE</sequence>
<dbReference type="OrthoDB" id="8816218at2"/>
<dbReference type="EMBL" id="SSMQ01000054">
    <property type="protein sequence ID" value="TKC99645.1"/>
    <property type="molecule type" value="Genomic_DNA"/>
</dbReference>
<keyword evidence="1" id="KW-1133">Transmembrane helix</keyword>
<keyword evidence="1" id="KW-0812">Transmembrane</keyword>
<evidence type="ECO:0000313" key="2">
    <source>
        <dbReference type="EMBL" id="TKC99645.1"/>
    </source>
</evidence>
<proteinExistence type="predicted"/>
<feature type="transmembrane region" description="Helical" evidence="1">
    <location>
        <begin position="207"/>
        <end position="229"/>
    </location>
</feature>
<keyword evidence="1" id="KW-0472">Membrane</keyword>
<dbReference type="RefSeq" id="WP_136933775.1">
    <property type="nucleotide sequence ID" value="NZ_SSMQ01000054.1"/>
</dbReference>